<sequence>MKLVNLPKEVAEAIEELREIGISTMYIAQNVGVKQGFGASGLNKYLNVINDWRLECAEKRNNELLSALVNGYVMEKTPEEKMLENFRVHENVVWFYEGKTLDRAEQMQERYSSGYISGVKDFAELYGIKIEGINA</sequence>
<dbReference type="EMBL" id="JACJHX010000008">
    <property type="protein sequence ID" value="MBA9027585.1"/>
    <property type="molecule type" value="Genomic_DNA"/>
</dbReference>
<keyword evidence="2" id="KW-1185">Reference proteome</keyword>
<comment type="caution">
    <text evidence="1">The sequence shown here is derived from an EMBL/GenBank/DDBJ whole genome shotgun (WGS) entry which is preliminary data.</text>
</comment>
<gene>
    <name evidence="1" type="ORF">HNP81_002875</name>
</gene>
<protein>
    <submittedName>
        <fullName evidence="1">Uncharacterized protein</fullName>
    </submittedName>
</protein>
<dbReference type="Proteomes" id="UP000626697">
    <property type="component" value="Unassembled WGS sequence"/>
</dbReference>
<evidence type="ECO:0000313" key="2">
    <source>
        <dbReference type="Proteomes" id="UP000626697"/>
    </source>
</evidence>
<reference evidence="1 2" key="1">
    <citation type="submission" date="2020-08" db="EMBL/GenBank/DDBJ databases">
        <title>Genomic Encyclopedia of Type Strains, Phase IV (KMG-IV): sequencing the most valuable type-strain genomes for metagenomic binning, comparative biology and taxonomic classification.</title>
        <authorList>
            <person name="Goeker M."/>
        </authorList>
    </citation>
    <scope>NUCLEOTIDE SEQUENCE [LARGE SCALE GENOMIC DNA]</scope>
    <source>
        <strain evidence="1 2">DSM 105481</strain>
    </source>
</reference>
<evidence type="ECO:0000313" key="1">
    <source>
        <dbReference type="EMBL" id="MBA9027585.1"/>
    </source>
</evidence>
<accession>A0ABR6CSK1</accession>
<name>A0ABR6CSK1_9BACI</name>
<dbReference type="RefSeq" id="WP_182503023.1">
    <property type="nucleotide sequence ID" value="NZ_JACJHX010000008.1"/>
</dbReference>
<organism evidence="1 2">
    <name type="scientific">Peribacillus huizhouensis</name>
    <dbReference type="NCBI Taxonomy" id="1501239"/>
    <lineage>
        <taxon>Bacteria</taxon>
        <taxon>Bacillati</taxon>
        <taxon>Bacillota</taxon>
        <taxon>Bacilli</taxon>
        <taxon>Bacillales</taxon>
        <taxon>Bacillaceae</taxon>
        <taxon>Peribacillus</taxon>
    </lineage>
</organism>
<proteinExistence type="predicted"/>